<feature type="compositionally biased region" description="Low complexity" evidence="1">
    <location>
        <begin position="193"/>
        <end position="203"/>
    </location>
</feature>
<feature type="compositionally biased region" description="Low complexity" evidence="1">
    <location>
        <begin position="425"/>
        <end position="445"/>
    </location>
</feature>
<accession>A0AAD3DFC0</accession>
<dbReference type="AlphaFoldDB" id="A0AAD3DFC0"/>
<feature type="region of interest" description="Disordered" evidence="1">
    <location>
        <begin position="159"/>
        <end position="242"/>
    </location>
</feature>
<organism evidence="2 3">
    <name type="scientific">Astrephomene gubernaculifera</name>
    <dbReference type="NCBI Taxonomy" id="47775"/>
    <lineage>
        <taxon>Eukaryota</taxon>
        <taxon>Viridiplantae</taxon>
        <taxon>Chlorophyta</taxon>
        <taxon>core chlorophytes</taxon>
        <taxon>Chlorophyceae</taxon>
        <taxon>CS clade</taxon>
        <taxon>Chlamydomonadales</taxon>
        <taxon>Astrephomenaceae</taxon>
        <taxon>Astrephomene</taxon>
    </lineage>
</organism>
<keyword evidence="3" id="KW-1185">Reference proteome</keyword>
<feature type="region of interest" description="Disordered" evidence="1">
    <location>
        <begin position="707"/>
        <end position="741"/>
    </location>
</feature>
<sequence>MDLEHFIGNRELLERLSREYELLQASGAEVDYAAWVRQRLREAAADVAAASVGAKAQGAEAGGTSSQPQADGESGAEADCTQGQGQVAEDANKHPEQLSLSRNPGAPATGQLPRPFTDSPGGVRPETAWFLHGEGTTGPTSQTLTAAIFGPTTTAATQAVAATEKPTKATKKNKRVIIISPQRSPARQPHTSQPAAQRQQQQQPFPPVSKLYTRTEPGLFSSRPDAYVHPEARPRSLPQAARRPDWVNAASLQAALRGASSAIPHLQAAAERERRMALSTALARQTLAAGMSPDEARAVALYGTVPTPAATAAAATQAAQYDHVLLVAQQLAQQNEQLARAVQENSAQLAQQQVLLESALMHQPGTENPTSEPAASGTSAANPAVEPPRIEVEPGPPAWFARRAPGSAAASRGASKSPQRRSRTRSPPLVRPAAATATTTASTTTTKERDRATRKEALKALLKQVLGGAGLAGGEEGRRRLASGMAEAEKLVAAIQTLAVARKTAKSGKGKPQVEASEELAMAAGKEAAVAALASVVAGGVHPRALSRTTSTSGVMASRPTSRAASRQGSGRSRPAEPEAQQLPSTQAPPAADPSPVPQAAISPAAVPPQPTPQPGPTPAVPAAACAPCSYPAPAVHAVSAAAGGGGSVFLMESLEDQVQQIVERDAAAYAEAARLQKIDALEQRLTCMVDKVESRLARALQPLQLNAQQQQPPQQPGQEGGGSAALAPAHGGGGGAEPAAQVLSPRSAGLSVLELQRMLIQINRMESQEQEVRRKWFQDPAKGPRQRVTSAQPIVVHDGLLGSLDPPPAAAAADAALTSAFAAASTSSRSPSPPPPEAPHLPCRSRLALPTSNATRAGAGASNPWSFAHEPTERTLALHNAAAAGTGAPPSTSLQAADGTAASAMAAGAGCDPISDATLESVLRGRRRFLRAQQLADGDLLVAAEPRSLNPVQVMEDLTDVLLEEMLREQAEDLLGLCDSLGEHMVKEEFQVQEP</sequence>
<dbReference type="Proteomes" id="UP001054857">
    <property type="component" value="Unassembled WGS sequence"/>
</dbReference>
<feature type="compositionally biased region" description="Polar residues" evidence="1">
    <location>
        <begin position="547"/>
        <end position="561"/>
    </location>
</feature>
<dbReference type="GO" id="GO:1905508">
    <property type="term" value="P:protein localization to microtubule organizing center"/>
    <property type="evidence" value="ECO:0007669"/>
    <property type="project" value="TreeGrafter"/>
</dbReference>
<feature type="region of interest" description="Disordered" evidence="1">
    <location>
        <begin position="363"/>
        <end position="453"/>
    </location>
</feature>
<feature type="compositionally biased region" description="Low complexity" evidence="1">
    <location>
        <begin position="401"/>
        <end position="417"/>
    </location>
</feature>
<dbReference type="EMBL" id="BMAR01000001">
    <property type="protein sequence ID" value="GFR40784.1"/>
    <property type="molecule type" value="Genomic_DNA"/>
</dbReference>
<evidence type="ECO:0000256" key="1">
    <source>
        <dbReference type="SAM" id="MobiDB-lite"/>
    </source>
</evidence>
<gene>
    <name evidence="2" type="ORF">Agub_g1399</name>
</gene>
<feature type="region of interest" description="Disordered" evidence="1">
    <location>
        <begin position="825"/>
        <end position="845"/>
    </location>
</feature>
<protein>
    <submittedName>
        <fullName evidence="2">Uncharacterized protein</fullName>
    </submittedName>
</protein>
<evidence type="ECO:0000313" key="3">
    <source>
        <dbReference type="Proteomes" id="UP001054857"/>
    </source>
</evidence>
<feature type="compositionally biased region" description="Polar residues" evidence="1">
    <location>
        <begin position="181"/>
        <end position="192"/>
    </location>
</feature>
<comment type="caution">
    <text evidence="2">The sequence shown here is derived from an EMBL/GenBank/DDBJ whole genome shotgun (WGS) entry which is preliminary data.</text>
</comment>
<proteinExistence type="predicted"/>
<feature type="compositionally biased region" description="Polar residues" evidence="1">
    <location>
        <begin position="365"/>
        <end position="381"/>
    </location>
</feature>
<dbReference type="GO" id="GO:0005815">
    <property type="term" value="C:microtubule organizing center"/>
    <property type="evidence" value="ECO:0007669"/>
    <property type="project" value="TreeGrafter"/>
</dbReference>
<name>A0AAD3DFC0_9CHLO</name>
<feature type="compositionally biased region" description="Low complexity" evidence="1">
    <location>
        <begin position="562"/>
        <end position="573"/>
    </location>
</feature>
<dbReference type="PANTHER" id="PTHR15732">
    <property type="entry name" value="PROTEIN MOONRAKER"/>
    <property type="match status" value="1"/>
</dbReference>
<dbReference type="InterPro" id="IPR031447">
    <property type="entry name" value="MNR"/>
</dbReference>
<evidence type="ECO:0000313" key="2">
    <source>
        <dbReference type="EMBL" id="GFR40784.1"/>
    </source>
</evidence>
<feature type="compositionally biased region" description="Pro residues" evidence="1">
    <location>
        <begin position="606"/>
        <end position="620"/>
    </location>
</feature>
<reference evidence="2 3" key="1">
    <citation type="journal article" date="2021" name="Sci. Rep.">
        <title>Genome sequencing of the multicellular alga Astrephomene provides insights into convergent evolution of germ-soma differentiation.</title>
        <authorList>
            <person name="Yamashita S."/>
            <person name="Yamamoto K."/>
            <person name="Matsuzaki R."/>
            <person name="Suzuki S."/>
            <person name="Yamaguchi H."/>
            <person name="Hirooka S."/>
            <person name="Minakuchi Y."/>
            <person name="Miyagishima S."/>
            <person name="Kawachi M."/>
            <person name="Toyoda A."/>
            <person name="Nozaki H."/>
        </authorList>
    </citation>
    <scope>NUCLEOTIDE SEQUENCE [LARGE SCALE GENOMIC DNA]</scope>
    <source>
        <strain evidence="2 3">NIES-4017</strain>
    </source>
</reference>
<feature type="region of interest" description="Disordered" evidence="1">
    <location>
        <begin position="545"/>
        <end position="622"/>
    </location>
</feature>
<dbReference type="PANTHER" id="PTHR15732:SF4">
    <property type="entry name" value="PROTEIN MOONRAKER"/>
    <property type="match status" value="1"/>
</dbReference>
<feature type="region of interest" description="Disordered" evidence="1">
    <location>
        <begin position="56"/>
        <end position="140"/>
    </location>
</feature>